<gene>
    <name evidence="2" type="ORF">EV378_2009</name>
</gene>
<proteinExistence type="predicted"/>
<comment type="caution">
    <text evidence="2">The sequence shown here is derived from an EMBL/GenBank/DDBJ whole genome shotgun (WGS) entry which is preliminary data.</text>
</comment>
<name>A0A4R1HZ63_PSEEN</name>
<dbReference type="InterPro" id="IPR025159">
    <property type="entry name" value="AbiEi_N"/>
</dbReference>
<evidence type="ECO:0000313" key="2">
    <source>
        <dbReference type="EMBL" id="TCK26180.1"/>
    </source>
</evidence>
<evidence type="ECO:0000259" key="1">
    <source>
        <dbReference type="Pfam" id="PF13338"/>
    </source>
</evidence>
<keyword evidence="3" id="KW-1185">Reference proteome</keyword>
<dbReference type="AlphaFoldDB" id="A0A4R1HZ63"/>
<protein>
    <submittedName>
        <fullName evidence="2">Putative AbiEi antitoxin of type IV toxin-antitoxin system</fullName>
    </submittedName>
</protein>
<reference evidence="2 3" key="1">
    <citation type="submission" date="2019-03" db="EMBL/GenBank/DDBJ databases">
        <title>Sequencing the genomes of 1000 actinobacteria strains.</title>
        <authorList>
            <person name="Klenk H.-P."/>
        </authorList>
    </citation>
    <scope>NUCLEOTIDE SEQUENCE [LARGE SCALE GENOMIC DNA]</scope>
    <source>
        <strain evidence="2 3">DSM 44969</strain>
    </source>
</reference>
<feature type="domain" description="AbiEi antitoxin N-terminal" evidence="1">
    <location>
        <begin position="10"/>
        <end position="45"/>
    </location>
</feature>
<dbReference type="Pfam" id="PF13338">
    <property type="entry name" value="AbiEi_4"/>
    <property type="match status" value="1"/>
</dbReference>
<sequence>MFAGPVHIPDVVLRSELLVAGWSPDEIRRMVTRGDLRRLGRGTYTTAGPAPADRRVEHVLRVRAVVRRLDPTAVVSHASAAAVHGLPCWGLPLDRVVVTRARVSGARRSAELLVRAAPLPDHDVTSVMLPGDAGTLRVTAPARTVVDVARTYGFEQAVVVADAALARPRRDVPPLVTPDELVAAVADAGGRPGAAAARRVATFADGRSGSPGESRSRVAMDAAGLAVPVLQYEIRDAVGVHVATVDFAWPERRTVGEFDGKIKYGRLLRPGEEPGDAVYREKLREDAIRAEGWTVVRWRWQEIRPFTPVLARLRPRLG</sequence>
<organism evidence="2 3">
    <name type="scientific">Pseudonocardia endophytica</name>
    <dbReference type="NCBI Taxonomy" id="401976"/>
    <lineage>
        <taxon>Bacteria</taxon>
        <taxon>Bacillati</taxon>
        <taxon>Actinomycetota</taxon>
        <taxon>Actinomycetes</taxon>
        <taxon>Pseudonocardiales</taxon>
        <taxon>Pseudonocardiaceae</taxon>
        <taxon>Pseudonocardia</taxon>
    </lineage>
</organism>
<evidence type="ECO:0000313" key="3">
    <source>
        <dbReference type="Proteomes" id="UP000295560"/>
    </source>
</evidence>
<dbReference type="RefSeq" id="WP_207908627.1">
    <property type="nucleotide sequence ID" value="NZ_SMFZ01000001.1"/>
</dbReference>
<dbReference type="Proteomes" id="UP000295560">
    <property type="component" value="Unassembled WGS sequence"/>
</dbReference>
<dbReference type="EMBL" id="SMFZ01000001">
    <property type="protein sequence ID" value="TCK26180.1"/>
    <property type="molecule type" value="Genomic_DNA"/>
</dbReference>
<accession>A0A4R1HZ63</accession>